<dbReference type="AlphaFoldDB" id="A0A1I7X2B5"/>
<dbReference type="Proteomes" id="UP000095283">
    <property type="component" value="Unplaced"/>
</dbReference>
<sequence>MLIVLAKRCCSMRIEWFSLAKVWAWIRDVEAKEGEAKKHMVAKRRIRPDLRGPALSANYALQAKQSRLMKPQYKLCSREHFYIFHLESTLFLSTLVIIPQFHS</sequence>
<reference evidence="2" key="1">
    <citation type="submission" date="2016-11" db="UniProtKB">
        <authorList>
            <consortium name="WormBaseParasite"/>
        </authorList>
    </citation>
    <scope>IDENTIFICATION</scope>
</reference>
<dbReference type="WBParaSite" id="Hba_11543">
    <property type="protein sequence ID" value="Hba_11543"/>
    <property type="gene ID" value="Hba_11543"/>
</dbReference>
<proteinExistence type="predicted"/>
<keyword evidence="1" id="KW-1185">Reference proteome</keyword>
<name>A0A1I7X2B5_HETBA</name>
<organism evidence="1 2">
    <name type="scientific">Heterorhabditis bacteriophora</name>
    <name type="common">Entomopathogenic nematode worm</name>
    <dbReference type="NCBI Taxonomy" id="37862"/>
    <lineage>
        <taxon>Eukaryota</taxon>
        <taxon>Metazoa</taxon>
        <taxon>Ecdysozoa</taxon>
        <taxon>Nematoda</taxon>
        <taxon>Chromadorea</taxon>
        <taxon>Rhabditida</taxon>
        <taxon>Rhabditina</taxon>
        <taxon>Rhabditomorpha</taxon>
        <taxon>Strongyloidea</taxon>
        <taxon>Heterorhabditidae</taxon>
        <taxon>Heterorhabditis</taxon>
    </lineage>
</organism>
<evidence type="ECO:0000313" key="2">
    <source>
        <dbReference type="WBParaSite" id="Hba_11543"/>
    </source>
</evidence>
<protein>
    <submittedName>
        <fullName evidence="2">Secreted protein</fullName>
    </submittedName>
</protein>
<evidence type="ECO:0000313" key="1">
    <source>
        <dbReference type="Proteomes" id="UP000095283"/>
    </source>
</evidence>
<accession>A0A1I7X2B5</accession>